<proteinExistence type="predicted"/>
<feature type="compositionally biased region" description="Low complexity" evidence="1">
    <location>
        <begin position="24"/>
        <end position="47"/>
    </location>
</feature>
<accession>A0A2T1HS04</accession>
<evidence type="ECO:0000313" key="2">
    <source>
        <dbReference type="EMBL" id="PSC04299.1"/>
    </source>
</evidence>
<dbReference type="AlphaFoldDB" id="A0A2T1HS04"/>
<organism evidence="2 3">
    <name type="scientific">Alsobacter soli</name>
    <dbReference type="NCBI Taxonomy" id="2109933"/>
    <lineage>
        <taxon>Bacteria</taxon>
        <taxon>Pseudomonadati</taxon>
        <taxon>Pseudomonadota</taxon>
        <taxon>Alphaproteobacteria</taxon>
        <taxon>Hyphomicrobiales</taxon>
        <taxon>Alsobacteraceae</taxon>
        <taxon>Alsobacter</taxon>
    </lineage>
</organism>
<feature type="region of interest" description="Disordered" evidence="1">
    <location>
        <begin position="1"/>
        <end position="67"/>
    </location>
</feature>
<reference evidence="3" key="1">
    <citation type="submission" date="2018-03" db="EMBL/GenBank/DDBJ databases">
        <authorList>
            <person name="Sun L."/>
            <person name="Liu H."/>
            <person name="Chen W."/>
            <person name="Huang K."/>
            <person name="Liu W."/>
            <person name="Gao X."/>
        </authorList>
    </citation>
    <scope>NUCLEOTIDE SEQUENCE [LARGE SCALE GENOMIC DNA]</scope>
    <source>
        <strain evidence="3">SH9</strain>
    </source>
</reference>
<dbReference type="EMBL" id="PVZS01000014">
    <property type="protein sequence ID" value="PSC04299.1"/>
    <property type="molecule type" value="Genomic_DNA"/>
</dbReference>
<gene>
    <name evidence="2" type="ORF">SLNSH_13790</name>
</gene>
<sequence>MAATGGTGAFAATGCGSGRGSGRCSGRWGSGRCVSGRGRSGRIVSGRGRSGRVGSGRAGSGNMSRAACPARTMVGSITRSFGPPIIRRCSTLSRRMITNWRCRSRS</sequence>
<dbReference type="Proteomes" id="UP000239772">
    <property type="component" value="Unassembled WGS sequence"/>
</dbReference>
<evidence type="ECO:0000256" key="1">
    <source>
        <dbReference type="SAM" id="MobiDB-lite"/>
    </source>
</evidence>
<evidence type="ECO:0000313" key="3">
    <source>
        <dbReference type="Proteomes" id="UP000239772"/>
    </source>
</evidence>
<keyword evidence="3" id="KW-1185">Reference proteome</keyword>
<name>A0A2T1HS04_9HYPH</name>
<comment type="caution">
    <text evidence="2">The sequence shown here is derived from an EMBL/GenBank/DDBJ whole genome shotgun (WGS) entry which is preliminary data.</text>
</comment>
<protein>
    <submittedName>
        <fullName evidence="2">Uncharacterized protein</fullName>
    </submittedName>
</protein>